<dbReference type="AlphaFoldDB" id="A0A0G1KDJ1"/>
<evidence type="ECO:0000313" key="1">
    <source>
        <dbReference type="EMBL" id="KKT81615.1"/>
    </source>
</evidence>
<accession>A0A0G1KDJ1</accession>
<protein>
    <recommendedName>
        <fullName evidence="3">Polymerase nucleotidyl transferase domain-containing protein</fullName>
    </recommendedName>
</protein>
<sequence>MSKNSNPLSLDYLRDQKSSEDRLSEENIGIAARFYKMAKKKNKKIKKNRRKKLQKKRKILRRKIRRGSSKDRNLYALDPNFEFFNELRVLILKSSPAEKDKMIKRIAGLGRVKLAVVSGIFMSNYNENPEAYTSDADLFIVGDGINKARLRSFLKSLEAEVGKEIRFGLMEKEEFEYRYGMFDRFVRVLLEGPHEKLINKLGL</sequence>
<evidence type="ECO:0000313" key="2">
    <source>
        <dbReference type="Proteomes" id="UP000034032"/>
    </source>
</evidence>
<gene>
    <name evidence="1" type="ORF">UW79_C0016G0007</name>
</gene>
<comment type="caution">
    <text evidence="1">The sequence shown here is derived from an EMBL/GenBank/DDBJ whole genome shotgun (WGS) entry which is preliminary data.</text>
</comment>
<organism evidence="1 2">
    <name type="scientific">Candidatus Yanofskybacteria bacterium GW2011_GWA2_44_9</name>
    <dbReference type="NCBI Taxonomy" id="1619025"/>
    <lineage>
        <taxon>Bacteria</taxon>
        <taxon>Candidatus Yanofskyibacteriota</taxon>
    </lineage>
</organism>
<reference evidence="1 2" key="1">
    <citation type="journal article" date="2015" name="Nature">
        <title>rRNA introns, odd ribosomes, and small enigmatic genomes across a large radiation of phyla.</title>
        <authorList>
            <person name="Brown C.T."/>
            <person name="Hug L.A."/>
            <person name="Thomas B.C."/>
            <person name="Sharon I."/>
            <person name="Castelle C.J."/>
            <person name="Singh A."/>
            <person name="Wilkins M.J."/>
            <person name="Williams K.H."/>
            <person name="Banfield J.F."/>
        </authorList>
    </citation>
    <scope>NUCLEOTIDE SEQUENCE [LARGE SCALE GENOMIC DNA]</scope>
</reference>
<evidence type="ECO:0008006" key="3">
    <source>
        <dbReference type="Google" id="ProtNLM"/>
    </source>
</evidence>
<name>A0A0G1KDJ1_9BACT</name>
<dbReference type="EMBL" id="LCJR01000016">
    <property type="protein sequence ID" value="KKT81615.1"/>
    <property type="molecule type" value="Genomic_DNA"/>
</dbReference>
<proteinExistence type="predicted"/>
<dbReference type="Proteomes" id="UP000034032">
    <property type="component" value="Unassembled WGS sequence"/>
</dbReference>